<name>A0A1S3TEK8_VIGRR</name>
<protein>
    <recommendedName>
        <fullName evidence="6">Protein FAR1-RELATED SEQUENCE</fullName>
    </recommendedName>
</protein>
<gene>
    <name evidence="10" type="primary">LOC106754667</name>
</gene>
<dbReference type="STRING" id="3916.A0A1S3TEK8"/>
<proteinExistence type="inferred from homology"/>
<sequence length="288" mass="33374">MNAFFDGFINSSTTLQQFVVQYDNALKFKAQKEIEADFSSLNTTVACGSQSPIERQFQVKYTHAKFEEVQTEFRSRMNCFNKDTMKDCISNKYTIKEECMWDGICSAKYYHVQFDPLTNDTSCSCLLFEFRGIICQHCLLVLSQEYVQNVPSKYVLRRWSKNIRRKHTLIIAGYSSLHQEPKMQRYQSLCKRFYDIAEAACKSESTSHELEKELNSLGKKFGVNTSLRNVKRKGRPRTNRLKSSVETLSRKRKTASRKHASTTTLQQNEITCIVPSLFNRNATSFTTI</sequence>
<evidence type="ECO:0000256" key="1">
    <source>
        <dbReference type="ARBA" id="ARBA00005889"/>
    </source>
</evidence>
<dbReference type="GO" id="GO:0006355">
    <property type="term" value="P:regulation of DNA-templated transcription"/>
    <property type="evidence" value="ECO:0007669"/>
    <property type="project" value="UniProtKB-UniRule"/>
</dbReference>
<evidence type="ECO:0000256" key="4">
    <source>
        <dbReference type="ARBA" id="ARBA00022833"/>
    </source>
</evidence>
<keyword evidence="4 6" id="KW-0862">Zinc</keyword>
<evidence type="ECO:0000259" key="8">
    <source>
        <dbReference type="PROSITE" id="PS50966"/>
    </source>
</evidence>
<dbReference type="PROSITE" id="PS50966">
    <property type="entry name" value="ZF_SWIM"/>
    <property type="match status" value="1"/>
</dbReference>
<evidence type="ECO:0000256" key="3">
    <source>
        <dbReference type="ARBA" id="ARBA00022771"/>
    </source>
</evidence>
<keyword evidence="9" id="KW-1185">Reference proteome</keyword>
<dbReference type="InterPro" id="IPR031052">
    <property type="entry name" value="FHY3/FAR1"/>
</dbReference>
<dbReference type="GeneID" id="106754667"/>
<dbReference type="GO" id="GO:0008270">
    <property type="term" value="F:zinc ion binding"/>
    <property type="evidence" value="ECO:0007669"/>
    <property type="project" value="UniProtKB-UniRule"/>
</dbReference>
<dbReference type="InterPro" id="IPR006564">
    <property type="entry name" value="Znf_PMZ"/>
</dbReference>
<reference evidence="10" key="1">
    <citation type="submission" date="2025-08" db="UniProtKB">
        <authorList>
            <consortium name="RefSeq"/>
        </authorList>
    </citation>
    <scope>IDENTIFICATION</scope>
    <source>
        <tissue evidence="10">Leaf</tissue>
    </source>
</reference>
<comment type="function">
    <text evidence="6">Putative transcription activator involved in regulating light control of development.</text>
</comment>
<evidence type="ECO:0000313" key="10">
    <source>
        <dbReference type="RefSeq" id="XP_014492204.1"/>
    </source>
</evidence>
<comment type="subcellular location">
    <subcellularLocation>
        <location evidence="6">Nucleus</location>
    </subcellularLocation>
</comment>
<feature type="domain" description="SWIM-type" evidence="8">
    <location>
        <begin position="110"/>
        <end position="146"/>
    </location>
</feature>
<organism evidence="9 10">
    <name type="scientific">Vigna radiata var. radiata</name>
    <name type="common">Mung bean</name>
    <name type="synonym">Phaseolus aureus</name>
    <dbReference type="NCBI Taxonomy" id="3916"/>
    <lineage>
        <taxon>Eukaryota</taxon>
        <taxon>Viridiplantae</taxon>
        <taxon>Streptophyta</taxon>
        <taxon>Embryophyta</taxon>
        <taxon>Tracheophyta</taxon>
        <taxon>Spermatophyta</taxon>
        <taxon>Magnoliopsida</taxon>
        <taxon>eudicotyledons</taxon>
        <taxon>Gunneridae</taxon>
        <taxon>Pentapetalae</taxon>
        <taxon>rosids</taxon>
        <taxon>fabids</taxon>
        <taxon>Fabales</taxon>
        <taxon>Fabaceae</taxon>
        <taxon>Papilionoideae</taxon>
        <taxon>50 kb inversion clade</taxon>
        <taxon>NPAAA clade</taxon>
        <taxon>indigoferoid/millettioid clade</taxon>
        <taxon>Phaseoleae</taxon>
        <taxon>Vigna</taxon>
    </lineage>
</organism>
<dbReference type="Proteomes" id="UP000087766">
    <property type="component" value="Unplaced"/>
</dbReference>
<dbReference type="PANTHER" id="PTHR31669">
    <property type="entry name" value="PROTEIN FAR1-RELATED SEQUENCE 10-RELATED"/>
    <property type="match status" value="1"/>
</dbReference>
<keyword evidence="6" id="KW-0539">Nucleus</keyword>
<dbReference type="GO" id="GO:0005634">
    <property type="term" value="C:nucleus"/>
    <property type="evidence" value="ECO:0007669"/>
    <property type="project" value="UniProtKB-SubCell"/>
</dbReference>
<keyword evidence="3 5" id="KW-0863">Zinc-finger</keyword>
<evidence type="ECO:0000256" key="5">
    <source>
        <dbReference type="PROSITE-ProRule" id="PRU00325"/>
    </source>
</evidence>
<evidence type="ECO:0000256" key="6">
    <source>
        <dbReference type="RuleBase" id="RU367018"/>
    </source>
</evidence>
<feature type="region of interest" description="Disordered" evidence="7">
    <location>
        <begin position="231"/>
        <end position="263"/>
    </location>
</feature>
<comment type="similarity">
    <text evidence="1 6">Belongs to the FHY3/FAR1 family.</text>
</comment>
<accession>A0A1S3TEK8</accession>
<feature type="compositionally biased region" description="Basic residues" evidence="7">
    <location>
        <begin position="250"/>
        <end position="260"/>
    </location>
</feature>
<dbReference type="InterPro" id="IPR007527">
    <property type="entry name" value="Znf_SWIM"/>
</dbReference>
<dbReference type="AlphaFoldDB" id="A0A1S3TEK8"/>
<dbReference type="OrthoDB" id="1914915at2759"/>
<evidence type="ECO:0000313" key="9">
    <source>
        <dbReference type="Proteomes" id="UP000087766"/>
    </source>
</evidence>
<dbReference type="PANTHER" id="PTHR31669:SF283">
    <property type="entry name" value="PROTEIN FAR1-RELATED SEQUENCE"/>
    <property type="match status" value="1"/>
</dbReference>
<dbReference type="SMART" id="SM00575">
    <property type="entry name" value="ZnF_PMZ"/>
    <property type="match status" value="1"/>
</dbReference>
<feature type="compositionally biased region" description="Basic residues" evidence="7">
    <location>
        <begin position="231"/>
        <end position="240"/>
    </location>
</feature>
<dbReference type="KEGG" id="vra:106754667"/>
<evidence type="ECO:0000256" key="7">
    <source>
        <dbReference type="SAM" id="MobiDB-lite"/>
    </source>
</evidence>
<dbReference type="Pfam" id="PF04434">
    <property type="entry name" value="SWIM"/>
    <property type="match status" value="1"/>
</dbReference>
<dbReference type="RefSeq" id="XP_014492204.1">
    <property type="nucleotide sequence ID" value="XM_014636718.1"/>
</dbReference>
<keyword evidence="2 6" id="KW-0479">Metal-binding</keyword>
<evidence type="ECO:0000256" key="2">
    <source>
        <dbReference type="ARBA" id="ARBA00022723"/>
    </source>
</evidence>